<sequence>MCRARVRRPSRIWHTILPQYTPNTTVPDPLSTALLTPYLPIVVRPLSWSALFTGILEERPSPPSSPSLIIRLAGDLFGRSLSDPTHPWIQRGYNPELAHRPRSPSEDPYSEVSYQHAFHSLVIHGLDRVPNPLHYVHSPTAKEVLTFRLLELFSPRVWPPGEDPTRPAEEQQQEQQQEQSFHDQQQQQQYHLPQNQWQPQPQPQQAPPTPLPAAFAPPVTPTMEEATPRPHEMLPSPKYKDETPRSSDKKPKREHKSSASSSSSGPRPWNKRKDIQPTTPKPLLPAATRSSAPPQQQQPPASVLETAPEPHPSLVANSQMTGTDVQMTGMDPHPATSDHHELPLPSEQYPPVPPEGDQSPADSGGISFLEPRLEPPPGPPRMLR</sequence>
<feature type="region of interest" description="Disordered" evidence="1">
    <location>
        <begin position="158"/>
        <end position="384"/>
    </location>
</feature>
<dbReference type="RefSeq" id="XP_007726212.1">
    <property type="nucleotide sequence ID" value="XM_007728022.1"/>
</dbReference>
<reference evidence="2 3" key="1">
    <citation type="submission" date="2013-03" db="EMBL/GenBank/DDBJ databases">
        <title>The Genome Sequence of Capronia coronata CBS 617.96.</title>
        <authorList>
            <consortium name="The Broad Institute Genomics Platform"/>
            <person name="Cuomo C."/>
            <person name="de Hoog S."/>
            <person name="Gorbushina A."/>
            <person name="Walker B."/>
            <person name="Young S.K."/>
            <person name="Zeng Q."/>
            <person name="Gargeya S."/>
            <person name="Fitzgerald M."/>
            <person name="Haas B."/>
            <person name="Abouelleil A."/>
            <person name="Allen A.W."/>
            <person name="Alvarado L."/>
            <person name="Arachchi H.M."/>
            <person name="Berlin A.M."/>
            <person name="Chapman S.B."/>
            <person name="Gainer-Dewar J."/>
            <person name="Goldberg J."/>
            <person name="Griggs A."/>
            <person name="Gujja S."/>
            <person name="Hansen M."/>
            <person name="Howarth C."/>
            <person name="Imamovic A."/>
            <person name="Ireland A."/>
            <person name="Larimer J."/>
            <person name="McCowan C."/>
            <person name="Murphy C."/>
            <person name="Pearson M."/>
            <person name="Poon T.W."/>
            <person name="Priest M."/>
            <person name="Roberts A."/>
            <person name="Saif S."/>
            <person name="Shea T."/>
            <person name="Sisk P."/>
            <person name="Sykes S."/>
            <person name="Wortman J."/>
            <person name="Nusbaum C."/>
            <person name="Birren B."/>
        </authorList>
    </citation>
    <scope>NUCLEOTIDE SEQUENCE [LARGE SCALE GENOMIC DNA]</scope>
    <source>
        <strain evidence="2 3">CBS 617.96</strain>
    </source>
</reference>
<name>W9Y2R9_9EURO</name>
<dbReference type="AlphaFoldDB" id="W9Y2R9"/>
<dbReference type="EMBL" id="AMWN01000006">
    <property type="protein sequence ID" value="EXJ83526.1"/>
    <property type="molecule type" value="Genomic_DNA"/>
</dbReference>
<comment type="caution">
    <text evidence="2">The sequence shown here is derived from an EMBL/GenBank/DDBJ whole genome shotgun (WGS) entry which is preliminary data.</text>
</comment>
<feature type="compositionally biased region" description="Pro residues" evidence="1">
    <location>
        <begin position="200"/>
        <end position="211"/>
    </location>
</feature>
<feature type="compositionally biased region" description="Basic and acidic residues" evidence="1">
    <location>
        <begin position="226"/>
        <end position="251"/>
    </location>
</feature>
<feature type="compositionally biased region" description="Pro residues" evidence="1">
    <location>
        <begin position="374"/>
        <end position="384"/>
    </location>
</feature>
<keyword evidence="3" id="KW-1185">Reference proteome</keyword>
<evidence type="ECO:0000256" key="1">
    <source>
        <dbReference type="SAM" id="MobiDB-lite"/>
    </source>
</evidence>
<feature type="compositionally biased region" description="Low complexity" evidence="1">
    <location>
        <begin position="173"/>
        <end position="199"/>
    </location>
</feature>
<proteinExistence type="predicted"/>
<accession>W9Y2R9</accession>
<protein>
    <submittedName>
        <fullName evidence="2">Uncharacterized protein</fullName>
    </submittedName>
</protein>
<feature type="compositionally biased region" description="Low complexity" evidence="1">
    <location>
        <begin position="284"/>
        <end position="302"/>
    </location>
</feature>
<dbReference type="OrthoDB" id="4117656at2759"/>
<organism evidence="2 3">
    <name type="scientific">Capronia coronata CBS 617.96</name>
    <dbReference type="NCBI Taxonomy" id="1182541"/>
    <lineage>
        <taxon>Eukaryota</taxon>
        <taxon>Fungi</taxon>
        <taxon>Dikarya</taxon>
        <taxon>Ascomycota</taxon>
        <taxon>Pezizomycotina</taxon>
        <taxon>Eurotiomycetes</taxon>
        <taxon>Chaetothyriomycetidae</taxon>
        <taxon>Chaetothyriales</taxon>
        <taxon>Herpotrichiellaceae</taxon>
        <taxon>Capronia</taxon>
    </lineage>
</organism>
<dbReference type="HOGENOM" id="CLU_060767_0_0_1"/>
<dbReference type="GeneID" id="19162011"/>
<gene>
    <name evidence="2" type="ORF">A1O1_07149</name>
</gene>
<evidence type="ECO:0000313" key="2">
    <source>
        <dbReference type="EMBL" id="EXJ83526.1"/>
    </source>
</evidence>
<feature type="compositionally biased region" description="Polar residues" evidence="1">
    <location>
        <begin position="315"/>
        <end position="326"/>
    </location>
</feature>
<dbReference type="Proteomes" id="UP000019484">
    <property type="component" value="Unassembled WGS sequence"/>
</dbReference>
<evidence type="ECO:0000313" key="3">
    <source>
        <dbReference type="Proteomes" id="UP000019484"/>
    </source>
</evidence>
<feature type="region of interest" description="Disordered" evidence="1">
    <location>
        <begin position="92"/>
        <end position="111"/>
    </location>
</feature>